<feature type="transmembrane region" description="Helical" evidence="1">
    <location>
        <begin position="33"/>
        <end position="50"/>
    </location>
</feature>
<feature type="transmembrane region" description="Helical" evidence="1">
    <location>
        <begin position="6"/>
        <end position="26"/>
    </location>
</feature>
<dbReference type="RefSeq" id="WP_264138734.1">
    <property type="nucleotide sequence ID" value="NZ_JAOYOD010000001.1"/>
</dbReference>
<keyword evidence="1" id="KW-1133">Transmembrane helix</keyword>
<dbReference type="Proteomes" id="UP001300692">
    <property type="component" value="Unassembled WGS sequence"/>
</dbReference>
<keyword evidence="3" id="KW-1185">Reference proteome</keyword>
<dbReference type="EMBL" id="JAOYOD010000001">
    <property type="protein sequence ID" value="MCV9387916.1"/>
    <property type="molecule type" value="Genomic_DNA"/>
</dbReference>
<gene>
    <name evidence="2" type="ORF">N7U62_14635</name>
</gene>
<name>A0ABT3CWH1_9BACT</name>
<proteinExistence type="predicted"/>
<comment type="caution">
    <text evidence="2">The sequence shown here is derived from an EMBL/GenBank/DDBJ whole genome shotgun (WGS) entry which is preliminary data.</text>
</comment>
<evidence type="ECO:0000313" key="3">
    <source>
        <dbReference type="Proteomes" id="UP001300692"/>
    </source>
</evidence>
<evidence type="ECO:0000256" key="1">
    <source>
        <dbReference type="SAM" id="Phobius"/>
    </source>
</evidence>
<feature type="transmembrane region" description="Helical" evidence="1">
    <location>
        <begin position="79"/>
        <end position="99"/>
    </location>
</feature>
<protein>
    <submittedName>
        <fullName evidence="2">Uncharacterized protein</fullName>
    </submittedName>
</protein>
<accession>A0ABT3CWH1</accession>
<keyword evidence="1" id="KW-0472">Membrane</keyword>
<sequence length="102" mass="11466">MIVWSGRGVLSILVLIASVLILSGILPKEQFDFALVAAFLITAAFSWIMGKKWNSKEPQVLIDKATGQELLLEPNHSLFWIKMQYWAFIFGGLAVVILVQQF</sequence>
<keyword evidence="1" id="KW-0812">Transmembrane</keyword>
<reference evidence="2 3" key="1">
    <citation type="submission" date="2022-10" db="EMBL/GenBank/DDBJ databases">
        <title>Comparative genomics and taxonomic characterization of three novel marine species of genus Reichenbachiella exhibiting antioxidant and polysaccharide degradation activities.</title>
        <authorList>
            <person name="Muhammad N."/>
            <person name="Lee Y.-J."/>
            <person name="Ko J."/>
            <person name="Kim S.-G."/>
        </authorList>
    </citation>
    <scope>NUCLEOTIDE SEQUENCE [LARGE SCALE GENOMIC DNA]</scope>
    <source>
        <strain evidence="2 3">ABR2-5</strain>
    </source>
</reference>
<organism evidence="2 3">
    <name type="scientific">Reichenbachiella ulvae</name>
    <dbReference type="NCBI Taxonomy" id="2980104"/>
    <lineage>
        <taxon>Bacteria</taxon>
        <taxon>Pseudomonadati</taxon>
        <taxon>Bacteroidota</taxon>
        <taxon>Cytophagia</taxon>
        <taxon>Cytophagales</taxon>
        <taxon>Reichenbachiellaceae</taxon>
        <taxon>Reichenbachiella</taxon>
    </lineage>
</organism>
<evidence type="ECO:0000313" key="2">
    <source>
        <dbReference type="EMBL" id="MCV9387916.1"/>
    </source>
</evidence>